<evidence type="ECO:0000256" key="1">
    <source>
        <dbReference type="SAM" id="SignalP"/>
    </source>
</evidence>
<protein>
    <recommendedName>
        <fullName evidence="4">Dirigent protein</fullName>
    </recommendedName>
</protein>
<comment type="caution">
    <text evidence="2">The sequence shown here is derived from an EMBL/GenBank/DDBJ whole genome shotgun (WGS) entry which is preliminary data.</text>
</comment>
<name>A0AAW1QCQ5_9CHLO</name>
<dbReference type="EMBL" id="JALJOS010000059">
    <property type="protein sequence ID" value="KAK9818579.1"/>
    <property type="molecule type" value="Genomic_DNA"/>
</dbReference>
<gene>
    <name evidence="2" type="ORF">WJX74_002082</name>
</gene>
<accession>A0AAW1QCQ5</accession>
<feature type="chain" id="PRO_5043799927" description="Dirigent protein" evidence="1">
    <location>
        <begin position="23"/>
        <end position="106"/>
    </location>
</feature>
<organism evidence="2 3">
    <name type="scientific">Apatococcus lobatus</name>
    <dbReference type="NCBI Taxonomy" id="904363"/>
    <lineage>
        <taxon>Eukaryota</taxon>
        <taxon>Viridiplantae</taxon>
        <taxon>Chlorophyta</taxon>
        <taxon>core chlorophytes</taxon>
        <taxon>Trebouxiophyceae</taxon>
        <taxon>Chlorellales</taxon>
        <taxon>Chlorellaceae</taxon>
        <taxon>Apatococcus</taxon>
    </lineage>
</organism>
<reference evidence="2 3" key="1">
    <citation type="journal article" date="2024" name="Nat. Commun.">
        <title>Phylogenomics reveals the evolutionary origins of lichenization in chlorophyte algae.</title>
        <authorList>
            <person name="Puginier C."/>
            <person name="Libourel C."/>
            <person name="Otte J."/>
            <person name="Skaloud P."/>
            <person name="Haon M."/>
            <person name="Grisel S."/>
            <person name="Petersen M."/>
            <person name="Berrin J.G."/>
            <person name="Delaux P.M."/>
            <person name="Dal Grande F."/>
            <person name="Keller J."/>
        </authorList>
    </citation>
    <scope>NUCLEOTIDE SEQUENCE [LARGE SCALE GENOMIC DNA]</scope>
    <source>
        <strain evidence="2 3">SAG 2145</strain>
    </source>
</reference>
<evidence type="ECO:0000313" key="3">
    <source>
        <dbReference type="Proteomes" id="UP001438707"/>
    </source>
</evidence>
<keyword evidence="1" id="KW-0732">Signal</keyword>
<keyword evidence="3" id="KW-1185">Reference proteome</keyword>
<dbReference type="InterPro" id="IPR044859">
    <property type="entry name" value="Allene_oxi_cyc_Dirigent"/>
</dbReference>
<feature type="signal peptide" evidence="1">
    <location>
        <begin position="1"/>
        <end position="22"/>
    </location>
</feature>
<evidence type="ECO:0000313" key="2">
    <source>
        <dbReference type="EMBL" id="KAK9818579.1"/>
    </source>
</evidence>
<dbReference type="Proteomes" id="UP001438707">
    <property type="component" value="Unassembled WGS sequence"/>
</dbReference>
<sequence length="106" mass="11394">MQIGRTLTFFSLVLLYVAGVAATGEPGTSQKVSAILINEDAHTLGEGYEASDIYQSIGNYHIDTRLTQPSIFGITGGTGIYATARGTYATQQLNDTSYTADYDILF</sequence>
<evidence type="ECO:0008006" key="4">
    <source>
        <dbReference type="Google" id="ProtNLM"/>
    </source>
</evidence>
<dbReference type="AlphaFoldDB" id="A0AAW1QCQ5"/>
<proteinExistence type="predicted"/>
<dbReference type="Gene3D" id="2.40.480.10">
    <property type="entry name" value="Allene oxide cyclase-like"/>
    <property type="match status" value="1"/>
</dbReference>